<sequence>MAYQTNYIPDGYTLDGYIKEVKGLHGALLFAYRPVLAKERSVISKKLSALPPEGAEVESAKIIAKQVQEWDLVHPETGEAIPVEEAHAGKIQPNMLAKLFSIITGWQPTDINESWTPEQKRDTTDDEYERFMKGDLVDREAKNS</sequence>
<protein>
    <submittedName>
        <fullName evidence="1">Uncharacterized protein</fullName>
    </submittedName>
</protein>
<dbReference type="EMBL" id="CP002546">
    <property type="protein sequence ID" value="ADY57860.1"/>
    <property type="molecule type" value="Genomic_DNA"/>
</dbReference>
<gene>
    <name evidence="1" type="ordered locus">Plabr_0231</name>
</gene>
<proteinExistence type="predicted"/>
<dbReference type="Proteomes" id="UP000006860">
    <property type="component" value="Chromosome"/>
</dbReference>
<accession>F0SPF6</accession>
<keyword evidence="2" id="KW-1185">Reference proteome</keyword>
<dbReference type="OrthoDB" id="286770at2"/>
<dbReference type="HOGENOM" id="CLU_1795047_0_0_0"/>
<dbReference type="AlphaFoldDB" id="F0SPF6"/>
<evidence type="ECO:0000313" key="2">
    <source>
        <dbReference type="Proteomes" id="UP000006860"/>
    </source>
</evidence>
<evidence type="ECO:0000313" key="1">
    <source>
        <dbReference type="EMBL" id="ADY57860.1"/>
    </source>
</evidence>
<dbReference type="STRING" id="756272.Plabr_0231"/>
<dbReference type="KEGG" id="pbs:Plabr_0231"/>
<organism evidence="1 2">
    <name type="scientific">Rubinisphaera brasiliensis (strain ATCC 49424 / DSM 5305 / JCM 21570 / IAM 15109 / NBRC 103401 / IFAM 1448)</name>
    <name type="common">Planctomyces brasiliensis</name>
    <dbReference type="NCBI Taxonomy" id="756272"/>
    <lineage>
        <taxon>Bacteria</taxon>
        <taxon>Pseudomonadati</taxon>
        <taxon>Planctomycetota</taxon>
        <taxon>Planctomycetia</taxon>
        <taxon>Planctomycetales</taxon>
        <taxon>Planctomycetaceae</taxon>
        <taxon>Rubinisphaera</taxon>
    </lineage>
</organism>
<name>F0SPF6_RUBBR</name>
<reference evidence="2" key="1">
    <citation type="submission" date="2011-02" db="EMBL/GenBank/DDBJ databases">
        <title>The complete genome of Planctomyces brasiliensis DSM 5305.</title>
        <authorList>
            <person name="Lucas S."/>
            <person name="Copeland A."/>
            <person name="Lapidus A."/>
            <person name="Bruce D."/>
            <person name="Goodwin L."/>
            <person name="Pitluck S."/>
            <person name="Kyrpides N."/>
            <person name="Mavromatis K."/>
            <person name="Pagani I."/>
            <person name="Ivanova N."/>
            <person name="Ovchinnikova G."/>
            <person name="Lu M."/>
            <person name="Detter J.C."/>
            <person name="Han C."/>
            <person name="Land M."/>
            <person name="Hauser L."/>
            <person name="Markowitz V."/>
            <person name="Cheng J.-F."/>
            <person name="Hugenholtz P."/>
            <person name="Woyke T."/>
            <person name="Wu D."/>
            <person name="Tindall B."/>
            <person name="Pomrenke H.G."/>
            <person name="Brambilla E."/>
            <person name="Klenk H.-P."/>
            <person name="Eisen J.A."/>
        </authorList>
    </citation>
    <scope>NUCLEOTIDE SEQUENCE [LARGE SCALE GENOMIC DNA]</scope>
    <source>
        <strain evidence="2">ATCC 49424 / DSM 5305 / JCM 21570 / NBRC 103401 / IFAM 1448</strain>
    </source>
</reference>
<dbReference type="RefSeq" id="WP_013626604.1">
    <property type="nucleotide sequence ID" value="NC_015174.1"/>
</dbReference>